<reference evidence="1" key="1">
    <citation type="submission" date="2020-08" db="EMBL/GenBank/DDBJ databases">
        <title>Genome public.</title>
        <authorList>
            <person name="Liu C."/>
            <person name="Sun Q."/>
        </authorList>
    </citation>
    <scope>NUCLEOTIDE SEQUENCE</scope>
    <source>
        <strain evidence="1">NSJ-33</strain>
    </source>
</reference>
<accession>A0A926E771</accession>
<dbReference type="Gene3D" id="1.10.1070.20">
    <property type="match status" value="1"/>
</dbReference>
<proteinExistence type="predicted"/>
<dbReference type="AlphaFoldDB" id="A0A926E771"/>
<protein>
    <submittedName>
        <fullName evidence="1">Excisionase</fullName>
    </submittedName>
</protein>
<evidence type="ECO:0000313" key="1">
    <source>
        <dbReference type="EMBL" id="MBC8560780.1"/>
    </source>
</evidence>
<comment type="caution">
    <text evidence="1">The sequence shown here is derived from an EMBL/GenBank/DDBJ whole genome shotgun (WGS) entry which is preliminary data.</text>
</comment>
<keyword evidence="2" id="KW-1185">Reference proteome</keyword>
<evidence type="ECO:0000313" key="2">
    <source>
        <dbReference type="Proteomes" id="UP000610760"/>
    </source>
</evidence>
<organism evidence="1 2">
    <name type="scientific">Fumia xinanensis</name>
    <dbReference type="NCBI Taxonomy" id="2763659"/>
    <lineage>
        <taxon>Bacteria</taxon>
        <taxon>Bacillati</taxon>
        <taxon>Bacillota</taxon>
        <taxon>Clostridia</taxon>
        <taxon>Eubacteriales</taxon>
        <taxon>Oscillospiraceae</taxon>
        <taxon>Fumia</taxon>
    </lineage>
</organism>
<dbReference type="Proteomes" id="UP000610760">
    <property type="component" value="Unassembled WGS sequence"/>
</dbReference>
<gene>
    <name evidence="1" type="ORF">H8710_11965</name>
</gene>
<dbReference type="EMBL" id="JACRSV010000004">
    <property type="protein sequence ID" value="MBC8560780.1"/>
    <property type="molecule type" value="Genomic_DNA"/>
</dbReference>
<sequence>MRCTLMHKKIPVAQITLDDDTCSVSSIDEIYAPAHFPMGIAAGNRAALNDWWRGRAIPASRDGIRDALEELSVSSTEQLLDKCFGLSLSDQYWICPEGSGLAWENVNFFDNDFSDDVGNILFGKGSSGDEISLMSPDNTSDGWLKKKWTIIDGKRCLLKGGSGATRQEPYNEVLASAVMRRLGIPHVSYGITMQEEYPYSVCEDFITPDTELISAYYIMQTIKKPNHLSVYQHFLVCCEELGIPGVPDFLDRMITLDYLIVNEDRHLNNFGAIRNAETLSFTGMAPIYDNGTSMWFSSPTSLIRANSPKLPSKPFKTTHTEQIKLVQSFDWLDLSALEGIEEEFYEILKDSVFIEEPRRNVLCRGLNTRIKLLSEEVRQHSHFIHNMAISNRQNDIQRDIAYSGDSEEDLEI</sequence>
<name>A0A926E771_9FIRM</name>
<dbReference type="RefSeq" id="WP_249296063.1">
    <property type="nucleotide sequence ID" value="NZ_JACRSV010000004.1"/>
</dbReference>